<name>A0ABD2BB63_VESMC</name>
<sequence>MLEIFALCSCACLACLWCAIALELTKDRNTRKKLDEIFGTNCTQCTKDHGPINTISCSNNHVSRKTSNKDTRTICPIKRRKHKIQEKKECTNRMDIKRKVRKKLNNSHRGNRRLVKPNFLNSVSFPYLHSNNGYAINEHAMSGMPCSPCKICCHVRNGCQCKKNIENLPAYNLNIHNSSCPNLTYQRQQCNNGSPVRLSYYSLAFDPCQRQPPAVSNNIPTAISNIPYVSNIPKVFKDNVLNIPNIPNIANIPNVPNIWKDCTKQKPTFRRKRYFPRKLRGRRN</sequence>
<dbReference type="AlphaFoldDB" id="A0ABD2BB63"/>
<evidence type="ECO:0000313" key="3">
    <source>
        <dbReference type="Proteomes" id="UP001607303"/>
    </source>
</evidence>
<proteinExistence type="predicted"/>
<dbReference type="Proteomes" id="UP001607303">
    <property type="component" value="Unassembled WGS sequence"/>
</dbReference>
<evidence type="ECO:0000313" key="2">
    <source>
        <dbReference type="EMBL" id="KAL2729929.1"/>
    </source>
</evidence>
<organism evidence="2 3">
    <name type="scientific">Vespula maculifrons</name>
    <name type="common">Eastern yellow jacket</name>
    <name type="synonym">Wasp</name>
    <dbReference type="NCBI Taxonomy" id="7453"/>
    <lineage>
        <taxon>Eukaryota</taxon>
        <taxon>Metazoa</taxon>
        <taxon>Ecdysozoa</taxon>
        <taxon>Arthropoda</taxon>
        <taxon>Hexapoda</taxon>
        <taxon>Insecta</taxon>
        <taxon>Pterygota</taxon>
        <taxon>Neoptera</taxon>
        <taxon>Endopterygota</taxon>
        <taxon>Hymenoptera</taxon>
        <taxon>Apocrita</taxon>
        <taxon>Aculeata</taxon>
        <taxon>Vespoidea</taxon>
        <taxon>Vespidae</taxon>
        <taxon>Vespinae</taxon>
        <taxon>Vespula</taxon>
    </lineage>
</organism>
<keyword evidence="3" id="KW-1185">Reference proteome</keyword>
<feature type="chain" id="PRO_5044780693" evidence="1">
    <location>
        <begin position="22"/>
        <end position="284"/>
    </location>
</feature>
<comment type="caution">
    <text evidence="2">The sequence shown here is derived from an EMBL/GenBank/DDBJ whole genome shotgun (WGS) entry which is preliminary data.</text>
</comment>
<dbReference type="EMBL" id="JAYRBN010000091">
    <property type="protein sequence ID" value="KAL2729929.1"/>
    <property type="molecule type" value="Genomic_DNA"/>
</dbReference>
<keyword evidence="1" id="KW-0732">Signal</keyword>
<reference evidence="2 3" key="1">
    <citation type="journal article" date="2024" name="Ann. Entomol. Soc. Am.">
        <title>Genomic analyses of the southern and eastern yellowjacket wasps (Hymenoptera: Vespidae) reveal evolutionary signatures of social life.</title>
        <authorList>
            <person name="Catto M.A."/>
            <person name="Caine P.B."/>
            <person name="Orr S.E."/>
            <person name="Hunt B.G."/>
            <person name="Goodisman M.A.D."/>
        </authorList>
    </citation>
    <scope>NUCLEOTIDE SEQUENCE [LARGE SCALE GENOMIC DNA]</scope>
    <source>
        <strain evidence="2">232</strain>
        <tissue evidence="2">Head and thorax</tissue>
    </source>
</reference>
<gene>
    <name evidence="2" type="ORF">V1477_015740</name>
</gene>
<protein>
    <submittedName>
        <fullName evidence="2">Uncharacterized protein</fullName>
    </submittedName>
</protein>
<evidence type="ECO:0000256" key="1">
    <source>
        <dbReference type="SAM" id="SignalP"/>
    </source>
</evidence>
<accession>A0ABD2BB63</accession>
<feature type="signal peptide" evidence="1">
    <location>
        <begin position="1"/>
        <end position="21"/>
    </location>
</feature>